<dbReference type="InterPro" id="IPR017871">
    <property type="entry name" value="ABC_transporter-like_CS"/>
</dbReference>
<dbReference type="PANTHER" id="PTHR24221:SF654">
    <property type="entry name" value="ATP-BINDING CASSETTE SUB-FAMILY B MEMBER 6"/>
    <property type="match status" value="1"/>
</dbReference>
<evidence type="ECO:0000256" key="1">
    <source>
        <dbReference type="ARBA" id="ARBA00004429"/>
    </source>
</evidence>
<dbReference type="FunFam" id="3.40.50.300:FF:000221">
    <property type="entry name" value="Multidrug ABC transporter ATP-binding protein"/>
    <property type="match status" value="1"/>
</dbReference>
<keyword evidence="4" id="KW-0997">Cell inner membrane</keyword>
<feature type="transmembrane region" description="Helical" evidence="12">
    <location>
        <begin position="243"/>
        <end position="267"/>
    </location>
</feature>
<dbReference type="Gene3D" id="3.40.50.300">
    <property type="entry name" value="P-loop containing nucleotide triphosphate hydrolases"/>
    <property type="match status" value="1"/>
</dbReference>
<evidence type="ECO:0000256" key="6">
    <source>
        <dbReference type="ARBA" id="ARBA00022741"/>
    </source>
</evidence>
<dbReference type="SUPFAM" id="SSF90123">
    <property type="entry name" value="ABC transporter transmembrane region"/>
    <property type="match status" value="1"/>
</dbReference>
<comment type="similarity">
    <text evidence="11">Belongs to the ABC transporter superfamily. Siderophore-Fe(3+) uptake transporter (SIUT) (TC 3.A.1.21) family.</text>
</comment>
<proteinExistence type="inferred from homology"/>
<dbReference type="Pfam" id="PF00664">
    <property type="entry name" value="ABC_membrane"/>
    <property type="match status" value="1"/>
</dbReference>
<dbReference type="InterPro" id="IPR039421">
    <property type="entry name" value="Type_1_exporter"/>
</dbReference>
<keyword evidence="6" id="KW-0547">Nucleotide-binding</keyword>
<dbReference type="SMART" id="SM00382">
    <property type="entry name" value="AAA"/>
    <property type="match status" value="1"/>
</dbReference>
<dbReference type="InterPro" id="IPR011527">
    <property type="entry name" value="ABC1_TM_dom"/>
</dbReference>
<feature type="transmembrane region" description="Helical" evidence="12">
    <location>
        <begin position="23"/>
        <end position="46"/>
    </location>
</feature>
<dbReference type="PROSITE" id="PS50929">
    <property type="entry name" value="ABC_TM1F"/>
    <property type="match status" value="1"/>
</dbReference>
<keyword evidence="5 12" id="KW-0812">Transmembrane</keyword>
<feature type="transmembrane region" description="Helical" evidence="12">
    <location>
        <begin position="131"/>
        <end position="158"/>
    </location>
</feature>
<protein>
    <submittedName>
        <fullName evidence="15">ABC transporter ATP-binding protein/permease</fullName>
        <ecNumber evidence="15">3.6.3.-</ecNumber>
    </submittedName>
</protein>
<dbReference type="GO" id="GO:0140359">
    <property type="term" value="F:ABC-type transporter activity"/>
    <property type="evidence" value="ECO:0007669"/>
    <property type="project" value="InterPro"/>
</dbReference>
<feature type="transmembrane region" description="Helical" evidence="12">
    <location>
        <begin position="58"/>
        <end position="83"/>
    </location>
</feature>
<reference evidence="15 16" key="1">
    <citation type="submission" date="2018-06" db="EMBL/GenBank/DDBJ databases">
        <authorList>
            <consortium name="Pathogen Informatics"/>
            <person name="Doyle S."/>
        </authorList>
    </citation>
    <scope>NUCLEOTIDE SEQUENCE [LARGE SCALE GENOMIC DNA]</scope>
    <source>
        <strain evidence="15 16">NCTC10254</strain>
    </source>
</reference>
<evidence type="ECO:0000313" key="16">
    <source>
        <dbReference type="Proteomes" id="UP000249886"/>
    </source>
</evidence>
<dbReference type="InterPro" id="IPR027417">
    <property type="entry name" value="P-loop_NTPase"/>
</dbReference>
<evidence type="ECO:0000256" key="4">
    <source>
        <dbReference type="ARBA" id="ARBA00022519"/>
    </source>
</evidence>
<feature type="domain" description="ABC transporter" evidence="13">
    <location>
        <begin position="340"/>
        <end position="575"/>
    </location>
</feature>
<keyword evidence="9 12" id="KW-1133">Transmembrane helix</keyword>
<dbReference type="PANTHER" id="PTHR24221">
    <property type="entry name" value="ATP-BINDING CASSETTE SUB-FAMILY B"/>
    <property type="match status" value="1"/>
</dbReference>
<comment type="caution">
    <text evidence="15">The sequence shown here is derived from an EMBL/GenBank/DDBJ whole genome shotgun (WGS) entry which is preliminary data.</text>
</comment>
<keyword evidence="2" id="KW-0813">Transport</keyword>
<keyword evidence="7 15" id="KW-0067">ATP-binding</keyword>
<dbReference type="GO" id="GO:0005886">
    <property type="term" value="C:plasma membrane"/>
    <property type="evidence" value="ECO:0007669"/>
    <property type="project" value="UniProtKB-SubCell"/>
</dbReference>
<keyword evidence="15" id="KW-0378">Hydrolase</keyword>
<dbReference type="InterPro" id="IPR003593">
    <property type="entry name" value="AAA+_ATPase"/>
</dbReference>
<dbReference type="GO" id="GO:0016887">
    <property type="term" value="F:ATP hydrolysis activity"/>
    <property type="evidence" value="ECO:0007669"/>
    <property type="project" value="InterPro"/>
</dbReference>
<dbReference type="SUPFAM" id="SSF52540">
    <property type="entry name" value="P-loop containing nucleoside triphosphate hydrolases"/>
    <property type="match status" value="1"/>
</dbReference>
<dbReference type="Pfam" id="PF00005">
    <property type="entry name" value="ABC_tran"/>
    <property type="match status" value="1"/>
</dbReference>
<evidence type="ECO:0000256" key="9">
    <source>
        <dbReference type="ARBA" id="ARBA00022989"/>
    </source>
</evidence>
<keyword evidence="10 12" id="KW-0472">Membrane</keyword>
<evidence type="ECO:0000313" key="15">
    <source>
        <dbReference type="EMBL" id="SPW27901.1"/>
    </source>
</evidence>
<evidence type="ECO:0000256" key="5">
    <source>
        <dbReference type="ARBA" id="ARBA00022692"/>
    </source>
</evidence>
<dbReference type="GO" id="GO:0034040">
    <property type="term" value="F:ATPase-coupled lipid transmembrane transporter activity"/>
    <property type="evidence" value="ECO:0007669"/>
    <property type="project" value="TreeGrafter"/>
</dbReference>
<dbReference type="InterPro" id="IPR036640">
    <property type="entry name" value="ABC1_TM_sf"/>
</dbReference>
<comment type="subcellular location">
    <subcellularLocation>
        <location evidence="1">Cell inner membrane</location>
        <topology evidence="1">Multi-pass membrane protein</topology>
    </subcellularLocation>
</comment>
<feature type="transmembrane region" description="Helical" evidence="12">
    <location>
        <begin position="164"/>
        <end position="183"/>
    </location>
</feature>
<keyword evidence="8" id="KW-1278">Translocase</keyword>
<dbReference type="InterPro" id="IPR003439">
    <property type="entry name" value="ABC_transporter-like_ATP-bd"/>
</dbReference>
<evidence type="ECO:0000256" key="7">
    <source>
        <dbReference type="ARBA" id="ARBA00022840"/>
    </source>
</evidence>
<dbReference type="PROSITE" id="PS50893">
    <property type="entry name" value="ABC_TRANSPORTER_2"/>
    <property type="match status" value="1"/>
</dbReference>
<dbReference type="PROSITE" id="PS00211">
    <property type="entry name" value="ABC_TRANSPORTER_1"/>
    <property type="match status" value="1"/>
</dbReference>
<name>A0A8B4H6U7_9CORY</name>
<gene>
    <name evidence="15" type="primary">irtB_1</name>
    <name evidence="15" type="ORF">NCTC10254_01095</name>
</gene>
<evidence type="ECO:0000256" key="2">
    <source>
        <dbReference type="ARBA" id="ARBA00022448"/>
    </source>
</evidence>
<evidence type="ECO:0000256" key="10">
    <source>
        <dbReference type="ARBA" id="ARBA00023136"/>
    </source>
</evidence>
<dbReference type="Proteomes" id="UP000249886">
    <property type="component" value="Unassembled WGS sequence"/>
</dbReference>
<evidence type="ECO:0000256" key="11">
    <source>
        <dbReference type="ARBA" id="ARBA00023455"/>
    </source>
</evidence>
<feature type="domain" description="ABC transmembrane type-1" evidence="14">
    <location>
        <begin position="27"/>
        <end position="308"/>
    </location>
</feature>
<evidence type="ECO:0000259" key="13">
    <source>
        <dbReference type="PROSITE" id="PS50893"/>
    </source>
</evidence>
<sequence length="584" mass="63431">MIMNMAVMNFIPRCRRMLGDGTILNRVIVFSTIYGLFEGVSIFALLPAITSLVTGQPVLGLGVTGWIVVLACLAVLGGVANYFQLSRGYSVAMFFIRVAHDMIGNRVATLPLGWFNKPLAGKLSRMVSTELMMAGEIIAHFVSPFISNLVVSLVVLVLTYTWDVRLGITLTVATPFFLLFVALSTKLNKKAKDISEPAEVELSNRIVEFAHCQAALRSCGRSANYSELTTANREWLRAKRKELWLNLAGNVVGNSFSQGIVVTLMFMSAQFAVGGTLQPVEAIAFIGLCLRYTQVLTGITDTAAALEDRRPVLDAIDEVVTAKPLPEPDTATPEPTPGTISLDHVAFSYEDGTPVLRDITFAVPAKTMVALVGPSGCGKTTIARLISRFYDVTAGSVKVGGVDVREQTTKQLMASLSMVFQDVYLFDDTLEANIRIGREDATMAEFHEAARLAGVTEIVNRLPRGWDTPVGEGGRALSGGERQRVAIARALLKQAPIVLLDEATSALDPENEENVVAAVDKLRETATILVIAHKLDTIRKADAIVQLRADGTVEDIGTHEELFARGGTYRSFWDHRAAAQGWQL</sequence>
<evidence type="ECO:0000256" key="3">
    <source>
        <dbReference type="ARBA" id="ARBA00022475"/>
    </source>
</evidence>
<dbReference type="AlphaFoldDB" id="A0A8B4H6U7"/>
<evidence type="ECO:0000256" key="12">
    <source>
        <dbReference type="SAM" id="Phobius"/>
    </source>
</evidence>
<keyword evidence="3" id="KW-1003">Cell membrane</keyword>
<dbReference type="EC" id="3.6.3.-" evidence="15"/>
<dbReference type="Gene3D" id="1.20.1560.10">
    <property type="entry name" value="ABC transporter type 1, transmembrane domain"/>
    <property type="match status" value="1"/>
</dbReference>
<dbReference type="EMBL" id="UARK01000003">
    <property type="protein sequence ID" value="SPW27901.1"/>
    <property type="molecule type" value="Genomic_DNA"/>
</dbReference>
<accession>A0A8B4H6U7</accession>
<organism evidence="15 16">
    <name type="scientific">Corynebacterium matruchotii</name>
    <dbReference type="NCBI Taxonomy" id="43768"/>
    <lineage>
        <taxon>Bacteria</taxon>
        <taxon>Bacillati</taxon>
        <taxon>Actinomycetota</taxon>
        <taxon>Actinomycetes</taxon>
        <taxon>Mycobacteriales</taxon>
        <taxon>Corynebacteriaceae</taxon>
        <taxon>Corynebacterium</taxon>
    </lineage>
</organism>
<dbReference type="GO" id="GO:0005524">
    <property type="term" value="F:ATP binding"/>
    <property type="evidence" value="ECO:0007669"/>
    <property type="project" value="UniProtKB-KW"/>
</dbReference>
<evidence type="ECO:0000259" key="14">
    <source>
        <dbReference type="PROSITE" id="PS50929"/>
    </source>
</evidence>
<evidence type="ECO:0000256" key="8">
    <source>
        <dbReference type="ARBA" id="ARBA00022967"/>
    </source>
</evidence>